<proteinExistence type="predicted"/>
<sequence>MGICFPIESPRRPQSPIWGHLGGWLAARGDFKCGKREENFTHYYTMFTDICKPDGSGPGRGRDGIQLGMGFGCDPAFRTGGLCGLRVTTNTGGMG</sequence>
<reference evidence="1 2" key="1">
    <citation type="submission" date="2019-03" db="EMBL/GenBank/DDBJ databases">
        <title>Genomic Encyclopedia of Archaeal and Bacterial Type Strains, Phase II (KMG-II): from individual species to whole genera.</title>
        <authorList>
            <person name="Goeker M."/>
        </authorList>
    </citation>
    <scope>NUCLEOTIDE SEQUENCE [LARGE SCALE GENOMIC DNA]</scope>
    <source>
        <strain evidence="1 2">ATCC 25309</strain>
    </source>
</reference>
<name>A0A4V3FG57_9BACT</name>
<keyword evidence="2" id="KW-1185">Reference proteome</keyword>
<dbReference type="Proteomes" id="UP000295662">
    <property type="component" value="Unassembled WGS sequence"/>
</dbReference>
<evidence type="ECO:0000313" key="1">
    <source>
        <dbReference type="EMBL" id="TDU73363.1"/>
    </source>
</evidence>
<comment type="caution">
    <text evidence="1">The sequence shown here is derived from an EMBL/GenBank/DDBJ whole genome shotgun (WGS) entry which is preliminary data.</text>
</comment>
<organism evidence="1 2">
    <name type="scientific">Prosthecobacter fusiformis</name>
    <dbReference type="NCBI Taxonomy" id="48464"/>
    <lineage>
        <taxon>Bacteria</taxon>
        <taxon>Pseudomonadati</taxon>
        <taxon>Verrucomicrobiota</taxon>
        <taxon>Verrucomicrobiia</taxon>
        <taxon>Verrucomicrobiales</taxon>
        <taxon>Verrucomicrobiaceae</taxon>
        <taxon>Prosthecobacter</taxon>
    </lineage>
</organism>
<dbReference type="AlphaFoldDB" id="A0A4V3FG57"/>
<gene>
    <name evidence="1" type="ORF">EI77_01833</name>
</gene>
<dbReference type="EMBL" id="SOCA01000002">
    <property type="protein sequence ID" value="TDU73363.1"/>
    <property type="molecule type" value="Genomic_DNA"/>
</dbReference>
<evidence type="ECO:0000313" key="2">
    <source>
        <dbReference type="Proteomes" id="UP000295662"/>
    </source>
</evidence>
<accession>A0A4V3FG57</accession>
<protein>
    <submittedName>
        <fullName evidence="1">Uncharacterized protein</fullName>
    </submittedName>
</protein>